<evidence type="ECO:0000313" key="2">
    <source>
        <dbReference type="Proteomes" id="UP000298471"/>
    </source>
</evidence>
<dbReference type="AlphaFoldDB" id="A0A4Z0Q0Q3"/>
<gene>
    <name evidence="1" type="ORF">E5K02_23735</name>
</gene>
<name>A0A4Z0Q0Q3_9BACT</name>
<keyword evidence="2" id="KW-1185">Reference proteome</keyword>
<proteinExistence type="predicted"/>
<evidence type="ECO:0000313" key="1">
    <source>
        <dbReference type="EMBL" id="TGE22743.1"/>
    </source>
</evidence>
<dbReference type="Proteomes" id="UP000298471">
    <property type="component" value="Unassembled WGS sequence"/>
</dbReference>
<dbReference type="RefSeq" id="WP_135398679.1">
    <property type="nucleotide sequence ID" value="NZ_SRMB01000006.1"/>
</dbReference>
<protein>
    <submittedName>
        <fullName evidence="1">Uncharacterized protein</fullName>
    </submittedName>
</protein>
<sequence length="145" mass="16796">MDYFLAQLSKRWQCDLDQESIYNFITPNSLPYEKYVVLTLGSHAWMDMESQLGICFLEKEEATYTLLGAIYKKCPLPASQFSAIWESTDPTSKPCEFVRYAEYIRCQYSPNPILWQGEINLTLSFPPAFFESVLAQDVLQQIKPL</sequence>
<dbReference type="EMBL" id="SRMB01000006">
    <property type="protein sequence ID" value="TGE22743.1"/>
    <property type="molecule type" value="Genomic_DNA"/>
</dbReference>
<reference evidence="1 2" key="1">
    <citation type="submission" date="2019-04" db="EMBL/GenBank/DDBJ databases">
        <authorList>
            <person name="Feng G."/>
            <person name="Zhang J."/>
            <person name="Zhu H."/>
        </authorList>
    </citation>
    <scope>NUCLEOTIDE SEQUENCE [LARGE SCALE GENOMIC DNA]</scope>
    <source>
        <strain evidence="1 2">9PBR-1</strain>
    </source>
</reference>
<accession>A0A4Z0Q0Q3</accession>
<organism evidence="1 2">
    <name type="scientific">Hymenobacter metallicola</name>
    <dbReference type="NCBI Taxonomy" id="2563114"/>
    <lineage>
        <taxon>Bacteria</taxon>
        <taxon>Pseudomonadati</taxon>
        <taxon>Bacteroidota</taxon>
        <taxon>Cytophagia</taxon>
        <taxon>Cytophagales</taxon>
        <taxon>Hymenobacteraceae</taxon>
        <taxon>Hymenobacter</taxon>
    </lineage>
</organism>
<comment type="caution">
    <text evidence="1">The sequence shown here is derived from an EMBL/GenBank/DDBJ whole genome shotgun (WGS) entry which is preliminary data.</text>
</comment>
<dbReference type="OrthoDB" id="9844654at2"/>